<comment type="catalytic activity">
    <reaction evidence="13 15">
        <text>2 cob(II)yrinate a,c diamide + reduced [electron-transfer flavoprotein] + 2 ATP = 2 adenosylcob(III)yrinate a,c-diamide + 2 triphosphate + oxidized [electron-transfer flavoprotein] + 3 H(+)</text>
        <dbReference type="Rhea" id="RHEA:11528"/>
        <dbReference type="Rhea" id="RHEA-COMP:10685"/>
        <dbReference type="Rhea" id="RHEA-COMP:10686"/>
        <dbReference type="ChEBI" id="CHEBI:15378"/>
        <dbReference type="ChEBI" id="CHEBI:18036"/>
        <dbReference type="ChEBI" id="CHEBI:30616"/>
        <dbReference type="ChEBI" id="CHEBI:57692"/>
        <dbReference type="ChEBI" id="CHEBI:58307"/>
        <dbReference type="ChEBI" id="CHEBI:58503"/>
        <dbReference type="ChEBI" id="CHEBI:58537"/>
        <dbReference type="EC" id="2.5.1.17"/>
    </reaction>
</comment>
<keyword evidence="18" id="KW-1185">Reference proteome</keyword>
<dbReference type="AlphaFoldDB" id="A0A073KMY2"/>
<evidence type="ECO:0000256" key="8">
    <source>
        <dbReference type="ARBA" id="ARBA00022741"/>
    </source>
</evidence>
<evidence type="ECO:0000256" key="6">
    <source>
        <dbReference type="ARBA" id="ARBA00022573"/>
    </source>
</evidence>
<dbReference type="InterPro" id="IPR016030">
    <property type="entry name" value="CblAdoTrfase-like"/>
</dbReference>
<comment type="subunit">
    <text evidence="3">Homotrimer.</text>
</comment>
<evidence type="ECO:0000256" key="7">
    <source>
        <dbReference type="ARBA" id="ARBA00022679"/>
    </source>
</evidence>
<keyword evidence="6 15" id="KW-0169">Cobalamin biosynthesis</keyword>
<dbReference type="STRING" id="574375.AZF08_17245"/>
<gene>
    <name evidence="17" type="ORF">BAGA_07200</name>
</gene>
<dbReference type="GO" id="GO:0005524">
    <property type="term" value="F:ATP binding"/>
    <property type="evidence" value="ECO:0007669"/>
    <property type="project" value="UniProtKB-UniRule"/>
</dbReference>
<dbReference type="RefSeq" id="WP_033675301.1">
    <property type="nucleotide sequence ID" value="NZ_JOTM01000013.1"/>
</dbReference>
<dbReference type="EC" id="2.5.1.17" evidence="4 15"/>
<dbReference type="SUPFAM" id="SSF89028">
    <property type="entry name" value="Cobalamin adenosyltransferase-like"/>
    <property type="match status" value="1"/>
</dbReference>
<dbReference type="FunFam" id="1.20.1200.10:FF:000001">
    <property type="entry name" value="Cob(I)yrinic acid a,c-diamide adenosyltransferase"/>
    <property type="match status" value="1"/>
</dbReference>
<keyword evidence="7 15" id="KW-0808">Transferase</keyword>
<dbReference type="EMBL" id="JOTM01000013">
    <property type="protein sequence ID" value="KEK23738.1"/>
    <property type="molecule type" value="Genomic_DNA"/>
</dbReference>
<dbReference type="PANTHER" id="PTHR12213">
    <property type="entry name" value="CORRINOID ADENOSYLTRANSFERASE"/>
    <property type="match status" value="1"/>
</dbReference>
<evidence type="ECO:0000256" key="11">
    <source>
        <dbReference type="ARBA" id="ARBA00033334"/>
    </source>
</evidence>
<reference evidence="17 18" key="1">
    <citation type="submission" date="2014-06" db="EMBL/GenBank/DDBJ databases">
        <title>Draft genome sequence of Bacillus gaemokensis JCM 15801 (MCCC 1A00707).</title>
        <authorList>
            <person name="Lai Q."/>
            <person name="Liu Y."/>
            <person name="Shao Z."/>
        </authorList>
    </citation>
    <scope>NUCLEOTIDE SEQUENCE [LARGE SCALE GENOMIC DNA]</scope>
    <source>
        <strain evidence="17 18">JCM 15801</strain>
    </source>
</reference>
<feature type="domain" description="Cobalamin adenosyltransferase-like" evidence="16">
    <location>
        <begin position="3"/>
        <end position="165"/>
    </location>
</feature>
<comment type="caution">
    <text evidence="17">The sequence shown here is derived from an EMBL/GenBank/DDBJ whole genome shotgun (WGS) entry which is preliminary data.</text>
</comment>
<organism evidence="17 18">
    <name type="scientific">Bacillus gaemokensis</name>
    <dbReference type="NCBI Taxonomy" id="574375"/>
    <lineage>
        <taxon>Bacteria</taxon>
        <taxon>Bacillati</taxon>
        <taxon>Bacillota</taxon>
        <taxon>Bacilli</taxon>
        <taxon>Bacillales</taxon>
        <taxon>Bacillaceae</taxon>
        <taxon>Bacillus</taxon>
        <taxon>Bacillus cereus group</taxon>
    </lineage>
</organism>
<evidence type="ECO:0000259" key="16">
    <source>
        <dbReference type="Pfam" id="PF01923"/>
    </source>
</evidence>
<dbReference type="Gene3D" id="1.20.1200.10">
    <property type="entry name" value="Cobalamin adenosyltransferase-like"/>
    <property type="match status" value="1"/>
</dbReference>
<accession>A0A073KMY2</accession>
<evidence type="ECO:0000256" key="14">
    <source>
        <dbReference type="ARBA" id="ARBA00048692"/>
    </source>
</evidence>
<evidence type="ECO:0000256" key="10">
    <source>
        <dbReference type="ARBA" id="ARBA00031529"/>
    </source>
</evidence>
<dbReference type="Pfam" id="PF01923">
    <property type="entry name" value="Cob_adeno_trans"/>
    <property type="match status" value="1"/>
</dbReference>
<evidence type="ECO:0000256" key="12">
    <source>
        <dbReference type="ARBA" id="ARBA00033354"/>
    </source>
</evidence>
<dbReference type="OrthoDB" id="9778896at2"/>
<evidence type="ECO:0000256" key="1">
    <source>
        <dbReference type="ARBA" id="ARBA00005121"/>
    </source>
</evidence>
<dbReference type="InterPro" id="IPR029499">
    <property type="entry name" value="PduO-typ"/>
</dbReference>
<keyword evidence="8 15" id="KW-0547">Nucleotide-binding</keyword>
<evidence type="ECO:0000256" key="2">
    <source>
        <dbReference type="ARBA" id="ARBA00007487"/>
    </source>
</evidence>
<dbReference type="InterPro" id="IPR036451">
    <property type="entry name" value="CblAdoTrfase-like_sf"/>
</dbReference>
<dbReference type="GO" id="GO:0008817">
    <property type="term" value="F:corrinoid adenosyltransferase activity"/>
    <property type="evidence" value="ECO:0007669"/>
    <property type="project" value="UniProtKB-UniRule"/>
</dbReference>
<proteinExistence type="inferred from homology"/>
<dbReference type="GO" id="GO:0009236">
    <property type="term" value="P:cobalamin biosynthetic process"/>
    <property type="evidence" value="ECO:0007669"/>
    <property type="project" value="UniProtKB-UniRule"/>
</dbReference>
<evidence type="ECO:0000256" key="15">
    <source>
        <dbReference type="RuleBase" id="RU366026"/>
    </source>
</evidence>
<evidence type="ECO:0000256" key="5">
    <source>
        <dbReference type="ARBA" id="ARBA00020963"/>
    </source>
</evidence>
<name>A0A073KMY2_9BACI</name>
<evidence type="ECO:0000256" key="4">
    <source>
        <dbReference type="ARBA" id="ARBA00012454"/>
    </source>
</evidence>
<comment type="pathway">
    <text evidence="1 15">Cofactor biosynthesis; adenosylcobalamin biosynthesis; adenosylcobalamin from cob(II)yrinate a,c-diamide: step 2/7.</text>
</comment>
<dbReference type="PANTHER" id="PTHR12213:SF0">
    <property type="entry name" value="CORRINOID ADENOSYLTRANSFERASE MMAB"/>
    <property type="match status" value="1"/>
</dbReference>
<evidence type="ECO:0000256" key="9">
    <source>
        <dbReference type="ARBA" id="ARBA00022840"/>
    </source>
</evidence>
<dbReference type="UniPathway" id="UPA00148">
    <property type="reaction ID" value="UER00233"/>
</dbReference>
<comment type="similarity">
    <text evidence="2 15">Belongs to the Cob(I)alamin adenosyltransferase family.</text>
</comment>
<protein>
    <recommendedName>
        <fullName evidence="5 15">Corrinoid adenosyltransferase</fullName>
        <ecNumber evidence="4 15">2.5.1.17</ecNumber>
    </recommendedName>
    <alternativeName>
        <fullName evidence="10 15">Cob(II)alamin adenosyltransferase</fullName>
    </alternativeName>
    <alternativeName>
        <fullName evidence="12 15">Cob(II)yrinic acid a,c-diamide adenosyltransferase</fullName>
    </alternativeName>
    <alternativeName>
        <fullName evidence="11 15">Cobinamide/cobalamin adenosyltransferase</fullName>
    </alternativeName>
</protein>
<dbReference type="NCBIfam" id="TIGR00636">
    <property type="entry name" value="PduO_Nterm"/>
    <property type="match status" value="1"/>
</dbReference>
<evidence type="ECO:0000313" key="18">
    <source>
        <dbReference type="Proteomes" id="UP000027778"/>
    </source>
</evidence>
<evidence type="ECO:0000256" key="13">
    <source>
        <dbReference type="ARBA" id="ARBA00048555"/>
    </source>
</evidence>
<comment type="catalytic activity">
    <reaction evidence="14 15">
        <text>2 cob(II)alamin + reduced [electron-transfer flavoprotein] + 2 ATP = 2 adenosylcob(III)alamin + 2 triphosphate + oxidized [electron-transfer flavoprotein] + 3 H(+)</text>
        <dbReference type="Rhea" id="RHEA:28671"/>
        <dbReference type="Rhea" id="RHEA-COMP:10685"/>
        <dbReference type="Rhea" id="RHEA-COMP:10686"/>
        <dbReference type="ChEBI" id="CHEBI:15378"/>
        <dbReference type="ChEBI" id="CHEBI:16304"/>
        <dbReference type="ChEBI" id="CHEBI:18036"/>
        <dbReference type="ChEBI" id="CHEBI:18408"/>
        <dbReference type="ChEBI" id="CHEBI:30616"/>
        <dbReference type="ChEBI" id="CHEBI:57692"/>
        <dbReference type="ChEBI" id="CHEBI:58307"/>
        <dbReference type="EC" id="2.5.1.17"/>
    </reaction>
</comment>
<dbReference type="eggNOG" id="COG2096">
    <property type="taxonomic scope" value="Bacteria"/>
</dbReference>
<dbReference type="Proteomes" id="UP000027778">
    <property type="component" value="Unassembled WGS sequence"/>
</dbReference>
<evidence type="ECO:0000313" key="17">
    <source>
        <dbReference type="EMBL" id="KEK23738.1"/>
    </source>
</evidence>
<evidence type="ECO:0000256" key="3">
    <source>
        <dbReference type="ARBA" id="ARBA00011233"/>
    </source>
</evidence>
<keyword evidence="9 15" id="KW-0067">ATP-binding</keyword>
<sequence>MKLYTKTGDKGQTSVIGGRVDKNHIRVEAYGTIDELNSHIGYAMTMLQDECFHDIYNELENIQHELFDCGGDLAMVQQKNPYKVNEEMVIYLEERIDNYVEEAPPLERFILPGGSRASAIIHVARTVTRRAERCIVTLGKQEETNAIVLRYVNRLSDYLFAIARVINARLKVKDVEYKRSALVFRDKQEKEVE</sequence>